<dbReference type="AlphaFoldDB" id="A0A7U1BAS7"/>
<reference evidence="1" key="1">
    <citation type="submission" date="2020-12" db="EMBL/GenBank/DDBJ databases">
        <title>Identification and Characterization of Andalusicin N terminally Dimethylated Class III Lantibiotic from Bacillus thuringiensis sv. andalusiensis.</title>
        <authorList>
            <person name="Grigoreva A."/>
            <person name="Andreeva J."/>
            <person name="Serebryakova M."/>
            <person name="Garcia A.H."/>
            <person name="Slonova D."/>
            <person name="Nair S.K."/>
            <person name="Lippens G."/>
            <person name="Severinov K."/>
            <person name="Dubiley S."/>
        </authorList>
    </citation>
    <scope>NUCLEOTIDE SEQUENCE</scope>
    <source>
        <strain evidence="1">NRRL B-23139</strain>
    </source>
</reference>
<dbReference type="EMBL" id="CP035727">
    <property type="protein sequence ID" value="QQY96005.1"/>
    <property type="molecule type" value="Genomic_DNA"/>
</dbReference>
<organism evidence="1">
    <name type="scientific">Bacillus thuringiensis serovar andalousiensis</name>
    <dbReference type="NCBI Taxonomy" id="257985"/>
    <lineage>
        <taxon>Bacteria</taxon>
        <taxon>Bacillati</taxon>
        <taxon>Bacillota</taxon>
        <taxon>Bacilli</taxon>
        <taxon>Bacillales</taxon>
        <taxon>Bacillaceae</taxon>
        <taxon>Bacillus</taxon>
        <taxon>Bacillus cereus group</taxon>
    </lineage>
</organism>
<protein>
    <recommendedName>
        <fullName evidence="2">Transposase</fullName>
    </recommendedName>
</protein>
<accession>A0A7U1BAS7</accession>
<dbReference type="Proteomes" id="UP000501374">
    <property type="component" value="Chromosome"/>
</dbReference>
<dbReference type="RefSeq" id="WP_172555335.1">
    <property type="nucleotide sequence ID" value="NZ_CP035727.2"/>
</dbReference>
<sequence length="50" mass="6046">MTKFTKDSKLKFVQRFNPKIISQTEYAKQMHITKAQFQYWLRLWAYSSAG</sequence>
<evidence type="ECO:0008006" key="2">
    <source>
        <dbReference type="Google" id="ProtNLM"/>
    </source>
</evidence>
<gene>
    <name evidence="1" type="ORF">EVG22_32415</name>
</gene>
<name>A0A7U1BAS7_BACTU</name>
<evidence type="ECO:0000313" key="1">
    <source>
        <dbReference type="EMBL" id="QQY96005.1"/>
    </source>
</evidence>
<proteinExistence type="predicted"/>